<gene>
    <name evidence="3" type="ORF">AKJ29_11550</name>
</gene>
<comment type="caution">
    <text evidence="3">The sequence shown here is derived from an EMBL/GenBank/DDBJ whole genome shotgun (WGS) entry which is preliminary data.</text>
</comment>
<keyword evidence="1" id="KW-1133">Transmembrane helix</keyword>
<name>A0A0P7JPQ8_9RHOB</name>
<dbReference type="InterPro" id="IPR021309">
    <property type="entry name" value="YgaP-like_TM"/>
</dbReference>
<accession>A0A0P7JPQ8</accession>
<sequence length="62" mass="6657">MTKNIGGIDRIIRIAIGATLIVWAIMGGPIWAWIGIVPMATAILGWCPPYAILGFSACKMKN</sequence>
<feature type="domain" description="Inner membrane protein YgaP-like transmembrane" evidence="2">
    <location>
        <begin position="1"/>
        <end position="61"/>
    </location>
</feature>
<evidence type="ECO:0000313" key="4">
    <source>
        <dbReference type="Proteomes" id="UP000050471"/>
    </source>
</evidence>
<evidence type="ECO:0000313" key="3">
    <source>
        <dbReference type="EMBL" id="KPN63310.1"/>
    </source>
</evidence>
<dbReference type="RefSeq" id="WP_055189535.1">
    <property type="nucleotide sequence ID" value="NZ_FPBS01000002.1"/>
</dbReference>
<evidence type="ECO:0000256" key="1">
    <source>
        <dbReference type="SAM" id="Phobius"/>
    </source>
</evidence>
<dbReference type="Pfam" id="PF11127">
    <property type="entry name" value="YgaP-like_TM"/>
    <property type="match status" value="1"/>
</dbReference>
<keyword evidence="1" id="KW-0812">Transmembrane</keyword>
<dbReference type="AlphaFoldDB" id="A0A0P7JPQ8"/>
<organism evidence="3 4">
    <name type="scientific">Aliiroseovarius crassostreae</name>
    <dbReference type="NCBI Taxonomy" id="154981"/>
    <lineage>
        <taxon>Bacteria</taxon>
        <taxon>Pseudomonadati</taxon>
        <taxon>Pseudomonadota</taxon>
        <taxon>Alphaproteobacteria</taxon>
        <taxon>Rhodobacterales</taxon>
        <taxon>Paracoccaceae</taxon>
        <taxon>Aliiroseovarius</taxon>
    </lineage>
</organism>
<dbReference type="Proteomes" id="UP000050471">
    <property type="component" value="Unassembled WGS sequence"/>
</dbReference>
<feature type="transmembrane region" description="Helical" evidence="1">
    <location>
        <begin position="12"/>
        <end position="34"/>
    </location>
</feature>
<evidence type="ECO:0000259" key="2">
    <source>
        <dbReference type="Pfam" id="PF11127"/>
    </source>
</evidence>
<keyword evidence="1" id="KW-0472">Membrane</keyword>
<keyword evidence="4" id="KW-1185">Reference proteome</keyword>
<proteinExistence type="predicted"/>
<feature type="transmembrane region" description="Helical" evidence="1">
    <location>
        <begin position="40"/>
        <end position="58"/>
    </location>
</feature>
<protein>
    <recommendedName>
        <fullName evidence="2">Inner membrane protein YgaP-like transmembrane domain-containing protein</fullName>
    </recommendedName>
</protein>
<dbReference type="EMBL" id="LKBA01000006">
    <property type="protein sequence ID" value="KPN63310.1"/>
    <property type="molecule type" value="Genomic_DNA"/>
</dbReference>
<dbReference type="OrthoDB" id="9804804at2"/>
<reference evidence="3 4" key="1">
    <citation type="submission" date="2015-09" db="EMBL/GenBank/DDBJ databases">
        <title>Draft genome sequence of Aliiroseovarius crassostreae CV919-312TSm, the causative agent of Roseovarius Oyster Disease (formerly Juvenile Oyster Disease).</title>
        <authorList>
            <person name="Kessner L."/>
            <person name="Spinard E."/>
            <person name="Nelson D."/>
        </authorList>
    </citation>
    <scope>NUCLEOTIDE SEQUENCE [LARGE SCALE GENOMIC DNA]</scope>
    <source>
        <strain evidence="3 4">CV919-312</strain>
    </source>
</reference>